<gene>
    <name evidence="2" type="ORF">B4N89_06735</name>
</gene>
<dbReference type="OrthoDB" id="3217020at2"/>
<feature type="transmembrane region" description="Helical" evidence="1">
    <location>
        <begin position="12"/>
        <end position="32"/>
    </location>
</feature>
<proteinExistence type="predicted"/>
<evidence type="ECO:0000313" key="3">
    <source>
        <dbReference type="Proteomes" id="UP000190037"/>
    </source>
</evidence>
<dbReference type="EMBL" id="MWQN01000001">
    <property type="protein sequence ID" value="OPC80694.1"/>
    <property type="molecule type" value="Genomic_DNA"/>
</dbReference>
<name>A0A1T3NV76_9ACTN</name>
<feature type="transmembrane region" description="Helical" evidence="1">
    <location>
        <begin position="38"/>
        <end position="56"/>
    </location>
</feature>
<dbReference type="Proteomes" id="UP000190037">
    <property type="component" value="Unassembled WGS sequence"/>
</dbReference>
<accession>A0A1T3NV76</accession>
<sequence length="149" mass="15702">MQAYSERLGVPASWWALTVLMGVSGGLVGLAFGIVPTIVLALVLGALTAWATGAYGSARITVTETELCAGRARVPLSALGAGVALDPEQARALRMENADPRAFMLLRAYIPGAARIEVVDPADPTPYLYLSSRNPRRLVDVVAALRARA</sequence>
<dbReference type="InterPro" id="IPR021443">
    <property type="entry name" value="DUF3093"/>
</dbReference>
<evidence type="ECO:0008006" key="4">
    <source>
        <dbReference type="Google" id="ProtNLM"/>
    </source>
</evidence>
<keyword evidence="1" id="KW-0812">Transmembrane</keyword>
<organism evidence="2 3">
    <name type="scientific">Embleya scabrispora</name>
    <dbReference type="NCBI Taxonomy" id="159449"/>
    <lineage>
        <taxon>Bacteria</taxon>
        <taxon>Bacillati</taxon>
        <taxon>Actinomycetota</taxon>
        <taxon>Actinomycetes</taxon>
        <taxon>Kitasatosporales</taxon>
        <taxon>Streptomycetaceae</taxon>
        <taxon>Embleya</taxon>
    </lineage>
</organism>
<dbReference type="AlphaFoldDB" id="A0A1T3NV76"/>
<evidence type="ECO:0000313" key="2">
    <source>
        <dbReference type="EMBL" id="OPC80694.1"/>
    </source>
</evidence>
<keyword evidence="1" id="KW-1133">Transmembrane helix</keyword>
<keyword evidence="3" id="KW-1185">Reference proteome</keyword>
<dbReference type="RefSeq" id="WP_078974948.1">
    <property type="nucleotide sequence ID" value="NZ_MWQN01000001.1"/>
</dbReference>
<comment type="caution">
    <text evidence="2">The sequence shown here is derived from an EMBL/GenBank/DDBJ whole genome shotgun (WGS) entry which is preliminary data.</text>
</comment>
<dbReference type="Pfam" id="PF11292">
    <property type="entry name" value="DUF3093"/>
    <property type="match status" value="1"/>
</dbReference>
<dbReference type="STRING" id="159449.B4N89_06735"/>
<protein>
    <recommendedName>
        <fullName evidence="4">DUF3093 domain-containing protein</fullName>
    </recommendedName>
</protein>
<keyword evidence="1" id="KW-0472">Membrane</keyword>
<reference evidence="2 3" key="1">
    <citation type="submission" date="2017-03" db="EMBL/GenBank/DDBJ databases">
        <title>Draft genome sequence of Streptomyces scabrisporus NF3, endophyte isolated from Amphipterygium adstringens.</title>
        <authorList>
            <person name="Vazquez M."/>
            <person name="Ceapa C.D."/>
            <person name="Rodriguez Luna D."/>
            <person name="Sanchez Esquivel S."/>
        </authorList>
    </citation>
    <scope>NUCLEOTIDE SEQUENCE [LARGE SCALE GENOMIC DNA]</scope>
    <source>
        <strain evidence="2 3">NF3</strain>
    </source>
</reference>
<evidence type="ECO:0000256" key="1">
    <source>
        <dbReference type="SAM" id="Phobius"/>
    </source>
</evidence>